<keyword evidence="2" id="KW-0812">Transmembrane</keyword>
<dbReference type="EMBL" id="LMXB01000064">
    <property type="protein sequence ID" value="KUO18498.1"/>
    <property type="molecule type" value="Genomic_DNA"/>
</dbReference>
<feature type="compositionally biased region" description="Low complexity" evidence="1">
    <location>
        <begin position="124"/>
        <end position="189"/>
    </location>
</feature>
<evidence type="ECO:0000256" key="2">
    <source>
        <dbReference type="SAM" id="Phobius"/>
    </source>
</evidence>
<protein>
    <submittedName>
        <fullName evidence="3">Uncharacterized protein</fullName>
    </submittedName>
</protein>
<feature type="region of interest" description="Disordered" evidence="1">
    <location>
        <begin position="102"/>
        <end position="257"/>
    </location>
</feature>
<reference evidence="3 4" key="1">
    <citation type="submission" date="2015-10" db="EMBL/GenBank/DDBJ databases">
        <title>Draft genome sequence of Streptomyces sp. RV15, isolated from a marine sponge.</title>
        <authorList>
            <person name="Ruckert C."/>
            <person name="Abdelmohsen U.R."/>
            <person name="Winkler A."/>
            <person name="Hentschel U."/>
            <person name="Kalinowski J."/>
            <person name="Kampfer P."/>
            <person name="Glaeser S."/>
        </authorList>
    </citation>
    <scope>NUCLEOTIDE SEQUENCE [LARGE SCALE GENOMIC DNA]</scope>
    <source>
        <strain evidence="3 4">RV15</strain>
    </source>
</reference>
<name>A0A101UX76_9ACTN</name>
<evidence type="ECO:0000256" key="1">
    <source>
        <dbReference type="SAM" id="MobiDB-lite"/>
    </source>
</evidence>
<sequence length="257" mass="25163">MPVPRDPWDDEPHDPGLAHDPHEVTIQLDDMGVQLDHPTHPAKGGSGGGPDGSDGPVFVDESGRRSRRYRRIGIAVGGACAVYAVVIVGTLLSGNSNAPWLPVPGQKDEQPAAEVETSPLPAESAARPTGPGAAAPGTTPTSGPGTAPVPGASPSGSAASASPGKPGASAAPEPSATRTVVDPGTGSTPDPGPSDPPVTGLPDPSPSVSADPSPDPSVSVPPDNPGTDDTVADGPAGTAPVTQEPGPDAAPSPENVL</sequence>
<dbReference type="STRING" id="909626.AQJ91_25140"/>
<dbReference type="Proteomes" id="UP000053260">
    <property type="component" value="Unassembled WGS sequence"/>
</dbReference>
<feature type="compositionally biased region" description="Low complexity" evidence="1">
    <location>
        <begin position="197"/>
        <end position="221"/>
    </location>
</feature>
<gene>
    <name evidence="3" type="ORF">AQJ91_25140</name>
</gene>
<comment type="caution">
    <text evidence="3">The sequence shown here is derived from an EMBL/GenBank/DDBJ whole genome shotgun (WGS) entry which is preliminary data.</text>
</comment>
<feature type="compositionally biased region" description="Basic and acidic residues" evidence="1">
    <location>
        <begin position="13"/>
        <end position="23"/>
    </location>
</feature>
<keyword evidence="4" id="KW-1185">Reference proteome</keyword>
<organism evidence="3 4">
    <name type="scientific">Streptomyces dysideae</name>
    <dbReference type="NCBI Taxonomy" id="909626"/>
    <lineage>
        <taxon>Bacteria</taxon>
        <taxon>Bacillati</taxon>
        <taxon>Actinomycetota</taxon>
        <taxon>Actinomycetes</taxon>
        <taxon>Kitasatosporales</taxon>
        <taxon>Streptomycetaceae</taxon>
        <taxon>Streptomyces</taxon>
    </lineage>
</organism>
<feature type="transmembrane region" description="Helical" evidence="2">
    <location>
        <begin position="72"/>
        <end position="92"/>
    </location>
</feature>
<keyword evidence="2" id="KW-1133">Transmembrane helix</keyword>
<accession>A0A101UX76</accession>
<proteinExistence type="predicted"/>
<feature type="region of interest" description="Disordered" evidence="1">
    <location>
        <begin position="1"/>
        <end position="62"/>
    </location>
</feature>
<evidence type="ECO:0000313" key="3">
    <source>
        <dbReference type="EMBL" id="KUO18498.1"/>
    </source>
</evidence>
<dbReference type="AlphaFoldDB" id="A0A101UX76"/>
<evidence type="ECO:0000313" key="4">
    <source>
        <dbReference type="Proteomes" id="UP000053260"/>
    </source>
</evidence>
<keyword evidence="2" id="KW-0472">Membrane</keyword>